<keyword evidence="5 6" id="KW-0472">Membrane</keyword>
<evidence type="ECO:0000313" key="8">
    <source>
        <dbReference type="EMBL" id="SNV31581.1"/>
    </source>
</evidence>
<feature type="transmembrane region" description="Helical" evidence="6">
    <location>
        <begin position="244"/>
        <end position="263"/>
    </location>
</feature>
<evidence type="ECO:0000256" key="5">
    <source>
        <dbReference type="ARBA" id="ARBA00023136"/>
    </source>
</evidence>
<dbReference type="PANTHER" id="PTHR31272:SF4">
    <property type="entry name" value="CYTOCHROME C-TYPE BIOGENESIS PROTEIN HI_1454-RELATED"/>
    <property type="match status" value="1"/>
</dbReference>
<accession>A0A239WAP3</accession>
<feature type="transmembrane region" description="Helical" evidence="6">
    <location>
        <begin position="192"/>
        <end position="214"/>
    </location>
</feature>
<sequence length="271" mass="28154">MDIGYLSAFLGGLLSLLSPCSIMLLPAFFAYAFNSPGKLISRTWMFFLGLLVTLVPLGVFSGTVGSLLGRNRHVLITVVAAIVIVIGVIQLLGIPIPGLSRSAEVDTSRGSAISVFFLGSVYAVAGICAGPILGAILVMASLGGSAIYGAITLAIYALGMVVPLLVLALVWQKCGSGAMNWLRPRTVSIGGWHNSVVMVISGLLSVAIGVFLLLTSGTADIGGAVGVRTQFAMENWAGRVGRRVPDYVVVIAAVVLLVAVQAVRRLRRSGS</sequence>
<dbReference type="PANTHER" id="PTHR31272">
    <property type="entry name" value="CYTOCHROME C-TYPE BIOGENESIS PROTEIN HI_1454-RELATED"/>
    <property type="match status" value="1"/>
</dbReference>
<keyword evidence="3 6" id="KW-0812">Transmembrane</keyword>
<evidence type="ECO:0000259" key="7">
    <source>
        <dbReference type="Pfam" id="PF02683"/>
    </source>
</evidence>
<evidence type="ECO:0000256" key="1">
    <source>
        <dbReference type="ARBA" id="ARBA00004141"/>
    </source>
</evidence>
<feature type="transmembrane region" description="Helical" evidence="6">
    <location>
        <begin position="146"/>
        <end position="171"/>
    </location>
</feature>
<comment type="subcellular location">
    <subcellularLocation>
        <location evidence="1">Membrane</location>
        <topology evidence="1">Multi-pass membrane protein</topology>
    </subcellularLocation>
</comment>
<evidence type="ECO:0000256" key="4">
    <source>
        <dbReference type="ARBA" id="ARBA00022989"/>
    </source>
</evidence>
<dbReference type="Pfam" id="PF02683">
    <property type="entry name" value="DsbD_TM"/>
    <property type="match status" value="1"/>
</dbReference>
<dbReference type="RefSeq" id="WP_021103865.1">
    <property type="nucleotide sequence ID" value="NZ_LT906441.1"/>
</dbReference>
<keyword evidence="4 6" id="KW-1133">Transmembrane helix</keyword>
<feature type="domain" description="Cytochrome C biogenesis protein transmembrane" evidence="7">
    <location>
        <begin position="6"/>
        <end position="183"/>
    </location>
</feature>
<evidence type="ECO:0000313" key="9">
    <source>
        <dbReference type="Proteomes" id="UP000215332"/>
    </source>
</evidence>
<dbReference type="EMBL" id="LT906441">
    <property type="protein sequence ID" value="SNV31581.1"/>
    <property type="molecule type" value="Genomic_DNA"/>
</dbReference>
<evidence type="ECO:0000256" key="2">
    <source>
        <dbReference type="ARBA" id="ARBA00006143"/>
    </source>
</evidence>
<organism evidence="8 9">
    <name type="scientific">Cutibacterium granulosum</name>
    <dbReference type="NCBI Taxonomy" id="33011"/>
    <lineage>
        <taxon>Bacteria</taxon>
        <taxon>Bacillati</taxon>
        <taxon>Actinomycetota</taxon>
        <taxon>Actinomycetes</taxon>
        <taxon>Propionibacteriales</taxon>
        <taxon>Propionibacteriaceae</taxon>
        <taxon>Cutibacterium</taxon>
    </lineage>
</organism>
<dbReference type="InterPro" id="IPR051790">
    <property type="entry name" value="Cytochrome_c-biogenesis_DsbD"/>
</dbReference>
<dbReference type="GO" id="GO:0016020">
    <property type="term" value="C:membrane"/>
    <property type="evidence" value="ECO:0007669"/>
    <property type="project" value="UniProtKB-SubCell"/>
</dbReference>
<dbReference type="KEGG" id="cgrn:4412665_00635"/>
<dbReference type="eggNOG" id="COG0785">
    <property type="taxonomic scope" value="Bacteria"/>
</dbReference>
<dbReference type="AlphaFoldDB" id="A0A239WAP3"/>
<dbReference type="Proteomes" id="UP000215332">
    <property type="component" value="Chromosome 1"/>
</dbReference>
<evidence type="ECO:0000256" key="3">
    <source>
        <dbReference type="ARBA" id="ARBA00022692"/>
    </source>
</evidence>
<feature type="transmembrane region" description="Helical" evidence="6">
    <location>
        <begin position="74"/>
        <end position="94"/>
    </location>
</feature>
<gene>
    <name evidence="8" type="ORF">SAMEA4412665_00635</name>
</gene>
<dbReference type="GO" id="GO:0017004">
    <property type="term" value="P:cytochrome complex assembly"/>
    <property type="evidence" value="ECO:0007669"/>
    <property type="project" value="InterPro"/>
</dbReference>
<feature type="transmembrane region" description="Helical" evidence="6">
    <location>
        <begin position="115"/>
        <end position="140"/>
    </location>
</feature>
<feature type="transmembrane region" description="Helical" evidence="6">
    <location>
        <begin position="45"/>
        <end position="68"/>
    </location>
</feature>
<feature type="transmembrane region" description="Helical" evidence="6">
    <location>
        <begin position="6"/>
        <end position="33"/>
    </location>
</feature>
<comment type="similarity">
    <text evidence="2">Belongs to the DsbD family.</text>
</comment>
<dbReference type="InterPro" id="IPR003834">
    <property type="entry name" value="Cyt_c_assmbl_TM_dom"/>
</dbReference>
<proteinExistence type="inferred from homology"/>
<name>A0A239WAP3_9ACTN</name>
<protein>
    <submittedName>
        <fullName evidence="8">Thiol:disulfide interchange protein</fullName>
    </submittedName>
</protein>
<reference evidence="8 9" key="1">
    <citation type="submission" date="2017-06" db="EMBL/GenBank/DDBJ databases">
        <authorList>
            <consortium name="Pathogen Informatics"/>
        </authorList>
    </citation>
    <scope>NUCLEOTIDE SEQUENCE [LARGE SCALE GENOMIC DNA]</scope>
    <source>
        <strain evidence="8 9">NCTC11865</strain>
    </source>
</reference>
<evidence type="ECO:0000256" key="6">
    <source>
        <dbReference type="SAM" id="Phobius"/>
    </source>
</evidence>